<dbReference type="EMBL" id="BSST01000001">
    <property type="protein sequence ID" value="GLX76741.1"/>
    <property type="molecule type" value="Genomic_DNA"/>
</dbReference>
<name>A0ABQ6GPY1_9GAMM</name>
<keyword evidence="3" id="KW-1185">Reference proteome</keyword>
<gene>
    <name evidence="2" type="ORF">tinsulaeT_00810</name>
</gene>
<comment type="caution">
    <text evidence="2">The sequence shown here is derived from an EMBL/GenBank/DDBJ whole genome shotgun (WGS) entry which is preliminary data.</text>
</comment>
<organism evidence="2 3">
    <name type="scientific">Thalassotalea insulae</name>
    <dbReference type="NCBI Taxonomy" id="2056778"/>
    <lineage>
        <taxon>Bacteria</taxon>
        <taxon>Pseudomonadati</taxon>
        <taxon>Pseudomonadota</taxon>
        <taxon>Gammaproteobacteria</taxon>
        <taxon>Alteromonadales</taxon>
        <taxon>Colwelliaceae</taxon>
        <taxon>Thalassotalea</taxon>
    </lineage>
</organism>
<accession>A0ABQ6GPY1</accession>
<feature type="chain" id="PRO_5045827848" description="Solute-binding protein family 3/N-terminal domain-containing protein" evidence="1">
    <location>
        <begin position="20"/>
        <end position="232"/>
    </location>
</feature>
<proteinExistence type="predicted"/>
<reference evidence="2 3" key="1">
    <citation type="submission" date="2023-03" db="EMBL/GenBank/DDBJ databases">
        <title>Draft genome sequence of Thalassotalea insulae KCTC 62186T.</title>
        <authorList>
            <person name="Sawabe T."/>
        </authorList>
    </citation>
    <scope>NUCLEOTIDE SEQUENCE [LARGE SCALE GENOMIC DNA]</scope>
    <source>
        <strain evidence="2 3">KCTC 62186</strain>
    </source>
</reference>
<dbReference type="Proteomes" id="UP001157186">
    <property type="component" value="Unassembled WGS sequence"/>
</dbReference>
<sequence>MLRICLLLITLPLLPLSYASPINKDNVIVISALPDNPIISWVKDVVHQAYTNIGFNVKFQEYPPMRGISEANSGNVDAVLVRAELIEQSLPDYIRVPVALGHGDLVLYCQLSMPCSKEALDDKHNLIGTISGSIASAQFMVDKKASSYQVPRDSQISKMLQASRLNYILSIDVKGYGNYSDLDNNQYQRVVLKSFDAFHYLHKSKSTILLQLQQALLEAKLAAEADFPILNH</sequence>
<evidence type="ECO:0000256" key="1">
    <source>
        <dbReference type="SAM" id="SignalP"/>
    </source>
</evidence>
<dbReference type="SUPFAM" id="SSF53850">
    <property type="entry name" value="Periplasmic binding protein-like II"/>
    <property type="match status" value="1"/>
</dbReference>
<evidence type="ECO:0008006" key="4">
    <source>
        <dbReference type="Google" id="ProtNLM"/>
    </source>
</evidence>
<evidence type="ECO:0000313" key="3">
    <source>
        <dbReference type="Proteomes" id="UP001157186"/>
    </source>
</evidence>
<keyword evidence="1" id="KW-0732">Signal</keyword>
<evidence type="ECO:0000313" key="2">
    <source>
        <dbReference type="EMBL" id="GLX76741.1"/>
    </source>
</evidence>
<feature type="signal peptide" evidence="1">
    <location>
        <begin position="1"/>
        <end position="19"/>
    </location>
</feature>
<protein>
    <recommendedName>
        <fullName evidence="4">Solute-binding protein family 3/N-terminal domain-containing protein</fullName>
    </recommendedName>
</protein>